<keyword evidence="14" id="KW-1185">Reference proteome</keyword>
<dbReference type="EC" id="2.3.1.225" evidence="10"/>
<dbReference type="PANTHER" id="PTHR12246">
    <property type="entry name" value="PALMITOYLTRANSFERASE ZDHHC16"/>
    <property type="match status" value="1"/>
</dbReference>
<evidence type="ECO:0000256" key="4">
    <source>
        <dbReference type="ARBA" id="ARBA00022989"/>
    </source>
</evidence>
<evidence type="ECO:0000256" key="3">
    <source>
        <dbReference type="ARBA" id="ARBA00022692"/>
    </source>
</evidence>
<gene>
    <name evidence="13" type="ORF">J3Q64DRAFT_1306141</name>
</gene>
<keyword evidence="2 10" id="KW-0808">Transferase</keyword>
<keyword evidence="3 10" id="KW-0812">Transmembrane</keyword>
<feature type="transmembrane region" description="Helical" evidence="10">
    <location>
        <begin position="37"/>
        <end position="56"/>
    </location>
</feature>
<evidence type="ECO:0000256" key="1">
    <source>
        <dbReference type="ARBA" id="ARBA00004141"/>
    </source>
</evidence>
<reference evidence="13 14" key="1">
    <citation type="submission" date="2024-04" db="EMBL/GenBank/DDBJ databases">
        <title>Symmetric and asymmetric DNA N6-adenine methylation regulates different biological responses in Mucorales.</title>
        <authorList>
            <consortium name="Lawrence Berkeley National Laboratory"/>
            <person name="Lax C."/>
            <person name="Mondo S.J."/>
            <person name="Osorio-Concepcion M."/>
            <person name="Muszewska A."/>
            <person name="Corrochano-Luque M."/>
            <person name="Gutierrez G."/>
            <person name="Riley R."/>
            <person name="Lipzen A."/>
            <person name="Guo J."/>
            <person name="Hundley H."/>
            <person name="Amirebrahimi M."/>
            <person name="Ng V."/>
            <person name="Lorenzo-Gutierrez D."/>
            <person name="Binder U."/>
            <person name="Yang J."/>
            <person name="Song Y."/>
            <person name="Canovas D."/>
            <person name="Navarro E."/>
            <person name="Freitag M."/>
            <person name="Gabaldon T."/>
            <person name="Grigoriev I.V."/>
            <person name="Corrochano L.M."/>
            <person name="Nicolas F.E."/>
            <person name="Garre V."/>
        </authorList>
    </citation>
    <scope>NUCLEOTIDE SEQUENCE [LARGE SCALE GENOMIC DNA]</scope>
    <source>
        <strain evidence="13 14">L51</strain>
    </source>
</reference>
<accession>A0ABR3AKS5</accession>
<evidence type="ECO:0000259" key="12">
    <source>
        <dbReference type="Pfam" id="PF01529"/>
    </source>
</evidence>
<dbReference type="Pfam" id="PF01529">
    <property type="entry name" value="DHHC"/>
    <property type="match status" value="1"/>
</dbReference>
<evidence type="ECO:0000256" key="10">
    <source>
        <dbReference type="RuleBase" id="RU079119"/>
    </source>
</evidence>
<keyword evidence="4 10" id="KW-1133">Transmembrane helix</keyword>
<keyword evidence="5 10" id="KW-0472">Membrane</keyword>
<comment type="caution">
    <text evidence="13">The sequence shown here is derived from an EMBL/GenBank/DDBJ whole genome shotgun (WGS) entry which is preliminary data.</text>
</comment>
<evidence type="ECO:0000256" key="6">
    <source>
        <dbReference type="ARBA" id="ARBA00023139"/>
    </source>
</evidence>
<evidence type="ECO:0000313" key="14">
    <source>
        <dbReference type="Proteomes" id="UP001448207"/>
    </source>
</evidence>
<evidence type="ECO:0000256" key="5">
    <source>
        <dbReference type="ARBA" id="ARBA00023136"/>
    </source>
</evidence>
<feature type="transmembrane region" description="Helical" evidence="10">
    <location>
        <begin position="133"/>
        <end position="153"/>
    </location>
</feature>
<comment type="subcellular location">
    <subcellularLocation>
        <location evidence="1">Membrane</location>
        <topology evidence="1">Multi-pass membrane protein</topology>
    </subcellularLocation>
</comment>
<keyword evidence="6" id="KW-0564">Palmitate</keyword>
<evidence type="ECO:0000313" key="13">
    <source>
        <dbReference type="EMBL" id="KAL0076875.1"/>
    </source>
</evidence>
<dbReference type="InterPro" id="IPR039859">
    <property type="entry name" value="PFA4/ZDH16/20/ERF2-like"/>
</dbReference>
<evidence type="ECO:0000256" key="11">
    <source>
        <dbReference type="SAM" id="MobiDB-lite"/>
    </source>
</evidence>
<dbReference type="InterPro" id="IPR001594">
    <property type="entry name" value="Palmitoyltrfase_DHHC"/>
</dbReference>
<organism evidence="13 14">
    <name type="scientific">Phycomyces blakesleeanus</name>
    <dbReference type="NCBI Taxonomy" id="4837"/>
    <lineage>
        <taxon>Eukaryota</taxon>
        <taxon>Fungi</taxon>
        <taxon>Fungi incertae sedis</taxon>
        <taxon>Mucoromycota</taxon>
        <taxon>Mucoromycotina</taxon>
        <taxon>Mucoromycetes</taxon>
        <taxon>Mucorales</taxon>
        <taxon>Phycomycetaceae</taxon>
        <taxon>Phycomyces</taxon>
    </lineage>
</organism>
<keyword evidence="7" id="KW-0449">Lipoprotein</keyword>
<feature type="region of interest" description="Disordered" evidence="11">
    <location>
        <begin position="379"/>
        <end position="409"/>
    </location>
</feature>
<feature type="transmembrane region" description="Helical" evidence="10">
    <location>
        <begin position="9"/>
        <end position="31"/>
    </location>
</feature>
<evidence type="ECO:0000256" key="7">
    <source>
        <dbReference type="ARBA" id="ARBA00023288"/>
    </source>
</evidence>
<comment type="catalytic activity">
    <reaction evidence="9 10">
        <text>L-cysteinyl-[protein] + hexadecanoyl-CoA = S-hexadecanoyl-L-cysteinyl-[protein] + CoA</text>
        <dbReference type="Rhea" id="RHEA:36683"/>
        <dbReference type="Rhea" id="RHEA-COMP:10131"/>
        <dbReference type="Rhea" id="RHEA-COMP:11032"/>
        <dbReference type="ChEBI" id="CHEBI:29950"/>
        <dbReference type="ChEBI" id="CHEBI:57287"/>
        <dbReference type="ChEBI" id="CHEBI:57379"/>
        <dbReference type="ChEBI" id="CHEBI:74151"/>
        <dbReference type="EC" id="2.3.1.225"/>
    </reaction>
</comment>
<evidence type="ECO:0000256" key="8">
    <source>
        <dbReference type="ARBA" id="ARBA00023315"/>
    </source>
</evidence>
<dbReference type="Proteomes" id="UP001448207">
    <property type="component" value="Unassembled WGS sequence"/>
</dbReference>
<sequence length="409" mass="46888">MLESFPGRVVVAVVILLITFLAITARWIVLWPAYHDTWMLTPISVGLIFIYYNYYLACTTHPGKIPEGWEPPKSLFPDSEEPKPRYCKSCSTYKPPRAHHCRQCNSCVLRMDHHCPWINNCVGHANYGHFIRFVISVDLTCGYAFLLFLQQLHPITAPRRSIMEPEKSVLRQVMFGIDLLLLIIVLLSVGLLSIFHINSVIKGQTTIESSERSRVKKLVKRRSIEPVEFPYSLGIYSNVSQVLGKNPLLWFWPQSITTDGLSFPVVQGTDPKLPFYWPPRDPNDPKLKIFSEDAEMGAQSGAPSLIRRDSEGYLVREITAMDRWSMLESQFEDSGGNDQTYDGIYQAQVNEDFREDDYCDGEYDEMEDYEDEAAMNKEMPDMTDVPGVDELNDEFGYDSGGYSDYEEDY</sequence>
<comment type="domain">
    <text evidence="10">The DHHC domain is required for palmitoyltransferase activity.</text>
</comment>
<comment type="similarity">
    <text evidence="10">Belongs to the DHHC palmitoyltransferase family.</text>
</comment>
<dbReference type="EMBL" id="JBCLYO010000029">
    <property type="protein sequence ID" value="KAL0076875.1"/>
    <property type="molecule type" value="Genomic_DNA"/>
</dbReference>
<keyword evidence="8 10" id="KW-0012">Acyltransferase</keyword>
<name>A0ABR3AKS5_PHYBL</name>
<evidence type="ECO:0000256" key="2">
    <source>
        <dbReference type="ARBA" id="ARBA00022679"/>
    </source>
</evidence>
<evidence type="ECO:0000256" key="9">
    <source>
        <dbReference type="ARBA" id="ARBA00048048"/>
    </source>
</evidence>
<feature type="transmembrane region" description="Helical" evidence="10">
    <location>
        <begin position="173"/>
        <end position="195"/>
    </location>
</feature>
<feature type="domain" description="Palmitoyltransferase DHHC" evidence="12">
    <location>
        <begin position="82"/>
        <end position="210"/>
    </location>
</feature>
<protein>
    <recommendedName>
        <fullName evidence="10">Palmitoyltransferase</fullName>
        <ecNumber evidence="10">2.3.1.225</ecNumber>
    </recommendedName>
</protein>
<proteinExistence type="inferred from homology"/>
<dbReference type="PROSITE" id="PS50216">
    <property type="entry name" value="DHHC"/>
    <property type="match status" value="1"/>
</dbReference>